<comment type="domain">
    <text evidence="4">The Q motif is unique to and characteristic of the DEAD box family of RNA helicases and controls ATP binding and hydrolysis.</text>
</comment>
<comment type="catalytic activity">
    <reaction evidence="4">
        <text>ATP + H2O = ADP + phosphate + H(+)</text>
        <dbReference type="Rhea" id="RHEA:13065"/>
        <dbReference type="ChEBI" id="CHEBI:15377"/>
        <dbReference type="ChEBI" id="CHEBI:15378"/>
        <dbReference type="ChEBI" id="CHEBI:30616"/>
        <dbReference type="ChEBI" id="CHEBI:43474"/>
        <dbReference type="ChEBI" id="CHEBI:456216"/>
        <dbReference type="EC" id="3.6.4.13"/>
    </reaction>
</comment>
<keyword evidence="2 4" id="KW-0378">Hydrolase</keyword>
<dbReference type="InterPro" id="IPR027417">
    <property type="entry name" value="P-loop_NTPase"/>
</dbReference>
<evidence type="ECO:0000256" key="2">
    <source>
        <dbReference type="ARBA" id="ARBA00022801"/>
    </source>
</evidence>
<comment type="similarity">
    <text evidence="4">Belongs to the DEAD box helicase family.</text>
</comment>
<dbReference type="GO" id="GO:0003724">
    <property type="term" value="F:RNA helicase activity"/>
    <property type="evidence" value="ECO:0007669"/>
    <property type="project" value="UniProtKB-EC"/>
</dbReference>
<evidence type="ECO:0000256" key="3">
    <source>
        <dbReference type="ARBA" id="ARBA00022840"/>
    </source>
</evidence>
<dbReference type="GO" id="GO:0003723">
    <property type="term" value="F:RNA binding"/>
    <property type="evidence" value="ECO:0007669"/>
    <property type="project" value="UniProtKB-UniRule"/>
</dbReference>
<dbReference type="EMBL" id="UIVT01000003">
    <property type="protein sequence ID" value="SVP93399.1"/>
    <property type="molecule type" value="Genomic_DNA"/>
</dbReference>
<dbReference type="InterPro" id="IPR011545">
    <property type="entry name" value="DEAD/DEAH_box_helicase_dom"/>
</dbReference>
<dbReference type="SUPFAM" id="SSF52540">
    <property type="entry name" value="P-loop containing nucleoside triphosphate hydrolases"/>
    <property type="match status" value="2"/>
</dbReference>
<sequence>MQLLGLLNSSFKRRYIIKNGLKNYKFGARNSFKPSLLVFKGPNKLIKYGRNNIKSKSHNKNTQNSNNGALIVGSGQNLTGCRGFLSRYLESLKCNVTVWGSSVVELQVKLEDLSYLRSKKSFLRRFRNIKLKSNGLICVPNAVQLASIRPQLSGSDLLINSPKGSGKTFLYLLPHLIHSYVFKNKEVLDGMELRNRRLVVLLPTIDLVIEESRSANGCFNGFNQRVSPLLYKDLALNNLSQVLDSEIVYSTPKSFLKLLVRFPTLASTFRFVVVDESERMVVGEFAYLLVRIRDMLPSDIQFVFLSNFSHNYALHQFTSRFLKLNFKIITYGSENDPKLHSNNKVNVITRQLYGPIRNIAQYEELYKSINSSNPTQLDPIDLKERSGSEQSDICALNLQDNHDSEPDLVRESGGIVGDLEKKVRKNLDLILSSRTKTEYKLDFVLYDPSMFLNCLVSELDINKKTLVYFPTVRMCQFCYVFIKHYLKLFKNVSNVSDNTCEGDSDFKFYDFHSALSLDKRRYVMDTFKLADKGILFTTNLSIGHNFNPSKIIQVSFSFNQFELLNKFAFSNKLVNSGKDNIERVLLLNNLDGHILYEYYINGINVTLKRCFHSSNTHSPTNLGVEKDIYLINSCELMYRSLLGYYSENSRRLKIEPWTIPSFFNEFIKSFGISESFKVSPQFAARTQLLNSPGLEVSRAYNKKSTLISSLKSYPGFISKSQQSNLLF</sequence>
<dbReference type="GO" id="GO:0005524">
    <property type="term" value="F:ATP binding"/>
    <property type="evidence" value="ECO:0007669"/>
    <property type="project" value="UniProtKB-UniRule"/>
</dbReference>
<evidence type="ECO:0000256" key="1">
    <source>
        <dbReference type="ARBA" id="ARBA00022741"/>
    </source>
</evidence>
<keyword evidence="4 6" id="KW-0347">Helicase</keyword>
<feature type="domain" description="Helicase ATP-binding" evidence="5">
    <location>
        <begin position="148"/>
        <end position="306"/>
    </location>
</feature>
<dbReference type="PANTHER" id="PTHR24031">
    <property type="entry name" value="RNA HELICASE"/>
    <property type="match status" value="1"/>
</dbReference>
<keyword evidence="1 4" id="KW-0547">Nucleotide-binding</keyword>
<dbReference type="VEuPathDB" id="PiroplasmaDB:TA03565"/>
<proteinExistence type="inferred from homology"/>
<accession>A0A3B0MSG6</accession>
<dbReference type="InterPro" id="IPR014001">
    <property type="entry name" value="Helicase_ATP-bd"/>
</dbReference>
<name>A0A3B0MSG6_THEAN</name>
<dbReference type="AlphaFoldDB" id="A0A3B0MSG6"/>
<evidence type="ECO:0000313" key="6">
    <source>
        <dbReference type="EMBL" id="SVP92595.1"/>
    </source>
</evidence>
<dbReference type="PROSITE" id="PS51192">
    <property type="entry name" value="HELICASE_ATP_BIND_1"/>
    <property type="match status" value="1"/>
</dbReference>
<keyword evidence="4" id="KW-0694">RNA-binding</keyword>
<dbReference type="Gene3D" id="3.40.50.300">
    <property type="entry name" value="P-loop containing nucleotide triphosphate hydrolases"/>
    <property type="match status" value="2"/>
</dbReference>
<evidence type="ECO:0000313" key="7">
    <source>
        <dbReference type="EMBL" id="SVP93399.1"/>
    </source>
</evidence>
<organism evidence="6">
    <name type="scientific">Theileria annulata</name>
    <dbReference type="NCBI Taxonomy" id="5874"/>
    <lineage>
        <taxon>Eukaryota</taxon>
        <taxon>Sar</taxon>
        <taxon>Alveolata</taxon>
        <taxon>Apicomplexa</taxon>
        <taxon>Aconoidasida</taxon>
        <taxon>Piroplasmida</taxon>
        <taxon>Theileriidae</taxon>
        <taxon>Theileria</taxon>
    </lineage>
</organism>
<evidence type="ECO:0000259" key="5">
    <source>
        <dbReference type="PROSITE" id="PS51192"/>
    </source>
</evidence>
<evidence type="ECO:0000256" key="4">
    <source>
        <dbReference type="RuleBase" id="RU365068"/>
    </source>
</evidence>
<comment type="function">
    <text evidence="4">RNA helicase.</text>
</comment>
<dbReference type="GO" id="GO:0016787">
    <property type="term" value="F:hydrolase activity"/>
    <property type="evidence" value="ECO:0007669"/>
    <property type="project" value="UniProtKB-KW"/>
</dbReference>
<dbReference type="SMART" id="SM00487">
    <property type="entry name" value="DEXDc"/>
    <property type="match status" value="1"/>
</dbReference>
<dbReference type="EC" id="3.6.4.13" evidence="4"/>
<keyword evidence="3 4" id="KW-0067">ATP-binding</keyword>
<dbReference type="EMBL" id="UIVS01000003">
    <property type="protein sequence ID" value="SVP92595.1"/>
    <property type="molecule type" value="Genomic_DNA"/>
</dbReference>
<gene>
    <name evidence="7" type="ORF">TAT_000239000</name>
    <name evidence="6" type="ORF">TAV_000239100</name>
</gene>
<reference evidence="6" key="1">
    <citation type="submission" date="2018-07" db="EMBL/GenBank/DDBJ databases">
        <authorList>
            <person name="Quirk P.G."/>
            <person name="Krulwich T.A."/>
        </authorList>
    </citation>
    <scope>NUCLEOTIDE SEQUENCE</scope>
    <source>
        <strain evidence="6">Anand</strain>
    </source>
</reference>
<dbReference type="Pfam" id="PF00270">
    <property type="entry name" value="DEAD"/>
    <property type="match status" value="1"/>
</dbReference>
<protein>
    <recommendedName>
        <fullName evidence="4">ATP-dependent RNA helicase</fullName>
        <ecNumber evidence="4">3.6.4.13</ecNumber>
    </recommendedName>
</protein>